<dbReference type="InterPro" id="IPR029058">
    <property type="entry name" value="AB_hydrolase_fold"/>
</dbReference>
<organism evidence="2 3">
    <name type="scientific">Thioclava pacifica DSM 10166</name>
    <dbReference type="NCBI Taxonomy" id="1353537"/>
    <lineage>
        <taxon>Bacteria</taxon>
        <taxon>Pseudomonadati</taxon>
        <taxon>Pseudomonadota</taxon>
        <taxon>Alphaproteobacteria</taxon>
        <taxon>Rhodobacterales</taxon>
        <taxon>Paracoccaceae</taxon>
        <taxon>Thioclava</taxon>
    </lineage>
</organism>
<comment type="caution">
    <text evidence="2">The sequence shown here is derived from an EMBL/GenBank/DDBJ whole genome shotgun (WGS) entry which is preliminary data.</text>
</comment>
<dbReference type="OrthoDB" id="7303283at2"/>
<dbReference type="AlphaFoldDB" id="A0A074JUG9"/>
<keyword evidence="3" id="KW-1185">Reference proteome</keyword>
<feature type="domain" description="AB hydrolase-1" evidence="1">
    <location>
        <begin position="30"/>
        <end position="228"/>
    </location>
</feature>
<accession>A0A074JUG9</accession>
<dbReference type="SUPFAM" id="SSF53474">
    <property type="entry name" value="alpha/beta-Hydrolases"/>
    <property type="match status" value="1"/>
</dbReference>
<dbReference type="eggNOG" id="COG1075">
    <property type="taxonomic scope" value="Bacteria"/>
</dbReference>
<dbReference type="InterPro" id="IPR000073">
    <property type="entry name" value="AB_hydrolase_1"/>
</dbReference>
<name>A0A074JUG9_9RHOB</name>
<dbReference type="RefSeq" id="WP_051692512.1">
    <property type="nucleotide sequence ID" value="NZ_AUND01000023.1"/>
</dbReference>
<proteinExistence type="predicted"/>
<evidence type="ECO:0000313" key="2">
    <source>
        <dbReference type="EMBL" id="KEO53002.1"/>
    </source>
</evidence>
<dbReference type="Gene3D" id="3.40.50.1820">
    <property type="entry name" value="alpha/beta hydrolase"/>
    <property type="match status" value="1"/>
</dbReference>
<dbReference type="Pfam" id="PF12697">
    <property type="entry name" value="Abhydrolase_6"/>
    <property type="match status" value="1"/>
</dbReference>
<dbReference type="Proteomes" id="UP000027432">
    <property type="component" value="Unassembled WGS sequence"/>
</dbReference>
<dbReference type="EMBL" id="AUND01000023">
    <property type="protein sequence ID" value="KEO53002.1"/>
    <property type="molecule type" value="Genomic_DNA"/>
</dbReference>
<evidence type="ECO:0000313" key="3">
    <source>
        <dbReference type="Proteomes" id="UP000027432"/>
    </source>
</evidence>
<dbReference type="GO" id="GO:0016787">
    <property type="term" value="F:hydrolase activity"/>
    <property type="evidence" value="ECO:0007669"/>
    <property type="project" value="InterPro"/>
</dbReference>
<dbReference type="STRING" id="1353537.TP2_08665"/>
<evidence type="ECO:0000259" key="1">
    <source>
        <dbReference type="Pfam" id="PF12697"/>
    </source>
</evidence>
<protein>
    <recommendedName>
        <fullName evidence="1">AB hydrolase-1 domain-containing protein</fullName>
    </recommendedName>
</protein>
<gene>
    <name evidence="2" type="ORF">TP2_08665</name>
</gene>
<reference evidence="2 3" key="1">
    <citation type="submission" date="2013-07" db="EMBL/GenBank/DDBJ databases">
        <title>Thioclava pacifica DSM 10166 Genome Sequencing.</title>
        <authorList>
            <person name="Lai Q."/>
            <person name="Shao Z."/>
        </authorList>
    </citation>
    <scope>NUCLEOTIDE SEQUENCE [LARGE SCALE GENOMIC DNA]</scope>
    <source>
        <strain evidence="2 3">DSM 10166</strain>
    </source>
</reference>
<sequence length="305" mass="33413">MPLIEVQASTELPAEVIARAAALPEDAPIVIMIHGYGYAAGVEGRDPHDHILSLDPNYHLHTAVSWPRALGFAGSNPGEGLGIAFSWQSTGRLSRIYDMAEITAQRLARLIAALHAASGRPVGIIAHSMGCRVALRALRHAHSGQVARMVLLAAAEFQSRAEEAMDSPAGRSCEVLNVTSRENDLFDFLFELGVARGREKSLGNGLSAPRRNWLDLQIDAPEVIAVLEGLGYPVAAPEKRICHFSCYMRSGLFDLYRQVLRQPERLPLPFLAEALPKAQTPRWSRLFARKRTARFALPSLQRGAD</sequence>